<dbReference type="Proteomes" id="UP001597532">
    <property type="component" value="Unassembled WGS sequence"/>
</dbReference>
<evidence type="ECO:0000256" key="2">
    <source>
        <dbReference type="ARBA" id="ARBA00022490"/>
    </source>
</evidence>
<organism evidence="10 11">
    <name type="scientific">Arenibacter antarcticus</name>
    <dbReference type="NCBI Taxonomy" id="2040469"/>
    <lineage>
        <taxon>Bacteria</taxon>
        <taxon>Pseudomonadati</taxon>
        <taxon>Bacteroidota</taxon>
        <taxon>Flavobacteriia</taxon>
        <taxon>Flavobacteriales</taxon>
        <taxon>Flavobacteriaceae</taxon>
        <taxon>Arenibacter</taxon>
    </lineage>
</organism>
<evidence type="ECO:0000256" key="8">
    <source>
        <dbReference type="HAMAP-Rule" id="MF_01161"/>
    </source>
</evidence>
<keyword evidence="3 8" id="KW-0436">Ligase</keyword>
<evidence type="ECO:0000313" key="10">
    <source>
        <dbReference type="EMBL" id="MFD2790121.1"/>
    </source>
</evidence>
<dbReference type="InterPro" id="IPR014729">
    <property type="entry name" value="Rossmann-like_a/b/a_fold"/>
</dbReference>
<comment type="domain">
    <text evidence="8">The N-terminal region contains the highly conserved SGGXDS motif, predicted to be a P-loop motif involved in ATP binding.</text>
</comment>
<dbReference type="Pfam" id="PF11734">
    <property type="entry name" value="TilS_C"/>
    <property type="match status" value="1"/>
</dbReference>
<gene>
    <name evidence="8 10" type="primary">tilS</name>
    <name evidence="10" type="ORF">ACFS1K_10135</name>
</gene>
<dbReference type="InterPro" id="IPR012795">
    <property type="entry name" value="tRNA_Ile_lys_synt_N"/>
</dbReference>
<dbReference type="SUPFAM" id="SSF52402">
    <property type="entry name" value="Adenine nucleotide alpha hydrolases-like"/>
    <property type="match status" value="1"/>
</dbReference>
<keyword evidence="4 8" id="KW-0819">tRNA processing</keyword>
<dbReference type="NCBIfam" id="TIGR02433">
    <property type="entry name" value="lysidine_TilS_C"/>
    <property type="match status" value="1"/>
</dbReference>
<dbReference type="HAMAP" id="MF_01161">
    <property type="entry name" value="tRNA_Ile_lys_synt"/>
    <property type="match status" value="1"/>
</dbReference>
<dbReference type="PANTHER" id="PTHR43033:SF1">
    <property type="entry name" value="TRNA(ILE)-LYSIDINE SYNTHASE-RELATED"/>
    <property type="match status" value="1"/>
</dbReference>
<dbReference type="GO" id="GO:0032267">
    <property type="term" value="F:tRNA(Ile)-lysidine synthase activity"/>
    <property type="evidence" value="ECO:0007669"/>
    <property type="project" value="UniProtKB-EC"/>
</dbReference>
<dbReference type="Pfam" id="PF01171">
    <property type="entry name" value="ATP_bind_3"/>
    <property type="match status" value="1"/>
</dbReference>
<comment type="caution">
    <text evidence="10">The sequence shown here is derived from an EMBL/GenBank/DDBJ whole genome shotgun (WGS) entry which is preliminary data.</text>
</comment>
<keyword evidence="2 8" id="KW-0963">Cytoplasm</keyword>
<keyword evidence="11" id="KW-1185">Reference proteome</keyword>
<dbReference type="InterPro" id="IPR012796">
    <property type="entry name" value="Lysidine-tRNA-synth_C"/>
</dbReference>
<proteinExistence type="inferred from homology"/>
<dbReference type="PANTHER" id="PTHR43033">
    <property type="entry name" value="TRNA(ILE)-LYSIDINE SYNTHASE-RELATED"/>
    <property type="match status" value="1"/>
</dbReference>
<dbReference type="EMBL" id="JBHUOK010000030">
    <property type="protein sequence ID" value="MFD2790121.1"/>
    <property type="molecule type" value="Genomic_DNA"/>
</dbReference>
<reference evidence="11" key="1">
    <citation type="journal article" date="2019" name="Int. J. Syst. Evol. Microbiol.">
        <title>The Global Catalogue of Microorganisms (GCM) 10K type strain sequencing project: providing services to taxonomists for standard genome sequencing and annotation.</title>
        <authorList>
            <consortium name="The Broad Institute Genomics Platform"/>
            <consortium name="The Broad Institute Genome Sequencing Center for Infectious Disease"/>
            <person name="Wu L."/>
            <person name="Ma J."/>
        </authorList>
    </citation>
    <scope>NUCLEOTIDE SEQUENCE [LARGE SCALE GENOMIC DNA]</scope>
    <source>
        <strain evidence="11">KCTC 52924</strain>
    </source>
</reference>
<dbReference type="CDD" id="cd01992">
    <property type="entry name" value="TilS_N"/>
    <property type="match status" value="1"/>
</dbReference>
<feature type="domain" description="Lysidine-tRNA(Ile) synthetase C-terminal" evidence="9">
    <location>
        <begin position="359"/>
        <end position="431"/>
    </location>
</feature>
<name>A0ABW5VIT3_9FLAO</name>
<dbReference type="NCBIfam" id="TIGR02432">
    <property type="entry name" value="lysidine_TilS_N"/>
    <property type="match status" value="1"/>
</dbReference>
<comment type="subcellular location">
    <subcellularLocation>
        <location evidence="1 8">Cytoplasm</location>
    </subcellularLocation>
</comment>
<comment type="catalytic activity">
    <reaction evidence="7 8">
        <text>cytidine(34) in tRNA(Ile2) + L-lysine + ATP = lysidine(34) in tRNA(Ile2) + AMP + diphosphate + H(+)</text>
        <dbReference type="Rhea" id="RHEA:43744"/>
        <dbReference type="Rhea" id="RHEA-COMP:10625"/>
        <dbReference type="Rhea" id="RHEA-COMP:10670"/>
        <dbReference type="ChEBI" id="CHEBI:15378"/>
        <dbReference type="ChEBI" id="CHEBI:30616"/>
        <dbReference type="ChEBI" id="CHEBI:32551"/>
        <dbReference type="ChEBI" id="CHEBI:33019"/>
        <dbReference type="ChEBI" id="CHEBI:82748"/>
        <dbReference type="ChEBI" id="CHEBI:83665"/>
        <dbReference type="ChEBI" id="CHEBI:456215"/>
        <dbReference type="EC" id="6.3.4.19"/>
    </reaction>
</comment>
<dbReference type="InterPro" id="IPR012094">
    <property type="entry name" value="tRNA_Ile_lys_synt"/>
</dbReference>
<comment type="function">
    <text evidence="8">Ligates lysine onto the cytidine present at position 34 of the AUA codon-specific tRNA(Ile) that contains the anticodon CAU, in an ATP-dependent manner. Cytidine is converted to lysidine, thus changing the amino acid specificity of the tRNA from methionine to isoleucine.</text>
</comment>
<dbReference type="SUPFAM" id="SSF56037">
    <property type="entry name" value="PheT/TilS domain"/>
    <property type="match status" value="1"/>
</dbReference>
<protein>
    <recommendedName>
        <fullName evidence="8">tRNA(Ile)-lysidine synthase</fullName>
        <ecNumber evidence="8">6.3.4.19</ecNumber>
    </recommendedName>
    <alternativeName>
        <fullName evidence="8">tRNA(Ile)-2-lysyl-cytidine synthase</fullName>
    </alternativeName>
    <alternativeName>
        <fullName evidence="8">tRNA(Ile)-lysidine synthetase</fullName>
    </alternativeName>
</protein>
<evidence type="ECO:0000259" key="9">
    <source>
        <dbReference type="SMART" id="SM00977"/>
    </source>
</evidence>
<dbReference type="Gene3D" id="3.40.50.620">
    <property type="entry name" value="HUPs"/>
    <property type="match status" value="1"/>
</dbReference>
<accession>A0ABW5VIT3</accession>
<keyword evidence="5 8" id="KW-0547">Nucleotide-binding</keyword>
<dbReference type="SMART" id="SM00977">
    <property type="entry name" value="TilS_C"/>
    <property type="match status" value="1"/>
</dbReference>
<evidence type="ECO:0000256" key="3">
    <source>
        <dbReference type="ARBA" id="ARBA00022598"/>
    </source>
</evidence>
<dbReference type="RefSeq" id="WP_251805856.1">
    <property type="nucleotide sequence ID" value="NZ_CP166679.1"/>
</dbReference>
<evidence type="ECO:0000256" key="6">
    <source>
        <dbReference type="ARBA" id="ARBA00022840"/>
    </source>
</evidence>
<evidence type="ECO:0000256" key="4">
    <source>
        <dbReference type="ARBA" id="ARBA00022694"/>
    </source>
</evidence>
<evidence type="ECO:0000256" key="7">
    <source>
        <dbReference type="ARBA" id="ARBA00048539"/>
    </source>
</evidence>
<evidence type="ECO:0000313" key="11">
    <source>
        <dbReference type="Proteomes" id="UP001597532"/>
    </source>
</evidence>
<feature type="binding site" evidence="8">
    <location>
        <begin position="26"/>
        <end position="31"/>
    </location>
    <ligand>
        <name>ATP</name>
        <dbReference type="ChEBI" id="CHEBI:30616"/>
    </ligand>
</feature>
<keyword evidence="6 8" id="KW-0067">ATP-binding</keyword>
<sequence length="434" mass="50349">MLDSFKNHIESKFPNLKKEVFILAVSGGVDSVVLARLCASCKMDFVLAHCNFHLRGEESNKDEVFVRELAAELKKNLHVTHFATNDYADKNKLSVQLAARDLRYTWFVELMKDHNIKTLVTAHHADDNLETFLINLSRGTGIEGLIGIPAKTETISRPLLTFSRDEIMAYAKEHRLLWREDASNKDTKYLRNNIRHTIVPHLKELHPTFLDNFLKTQQHLSDTLEITQVYLKDLKKRLFHFENGQEKVKAASLLALKPTKSHLFHFFRDYGFTQWDDIYGLLTANSGKEVHSPTHRLLKDREFLLLQKNTSEDDYTYEITEDQLGITSPIPVKITKVNEIGKISQNILYVDKEKLKYPLTIRKREKGDYFCPLGMVGKKKLSKYFKDEKLDTFSKENQWLLCSGNQIVWVIGKRADDRFKITQSTKIIVKFSLE</sequence>
<evidence type="ECO:0000256" key="5">
    <source>
        <dbReference type="ARBA" id="ARBA00022741"/>
    </source>
</evidence>
<dbReference type="InterPro" id="IPR011063">
    <property type="entry name" value="TilS/TtcA_N"/>
</dbReference>
<comment type="similarity">
    <text evidence="8">Belongs to the tRNA(Ile)-lysidine synthase family.</text>
</comment>
<dbReference type="EC" id="6.3.4.19" evidence="8"/>
<evidence type="ECO:0000256" key="1">
    <source>
        <dbReference type="ARBA" id="ARBA00004496"/>
    </source>
</evidence>